<dbReference type="NCBIfam" id="NF011405">
    <property type="entry name" value="PRK14830.1"/>
    <property type="match status" value="1"/>
</dbReference>
<feature type="binding site" evidence="2">
    <location>
        <position position="49"/>
    </location>
    <ligand>
        <name>substrate</name>
    </ligand>
</feature>
<keyword evidence="2" id="KW-0460">Magnesium</keyword>
<dbReference type="CDD" id="cd00475">
    <property type="entry name" value="Cis_IPPS"/>
    <property type="match status" value="1"/>
</dbReference>
<dbReference type="NCBIfam" id="TIGR00055">
    <property type="entry name" value="uppS"/>
    <property type="match status" value="1"/>
</dbReference>
<dbReference type="PROSITE" id="PS01066">
    <property type="entry name" value="UPP_SYNTHASE"/>
    <property type="match status" value="1"/>
</dbReference>
<gene>
    <name evidence="3" type="primary">uppS</name>
    <name evidence="3" type="ORF">PATL70BA_0431</name>
</gene>
<feature type="active site" description="Proton acceptor" evidence="2">
    <location>
        <position position="84"/>
    </location>
</feature>
<feature type="binding site" evidence="2">
    <location>
        <position position="53"/>
    </location>
    <ligand>
        <name>substrate</name>
    </ligand>
</feature>
<feature type="binding site" evidence="2">
    <location>
        <begin position="81"/>
        <end position="83"/>
    </location>
    <ligand>
        <name>substrate</name>
    </ligand>
</feature>
<dbReference type="InterPro" id="IPR018520">
    <property type="entry name" value="UPP_synth-like_CS"/>
</dbReference>
<dbReference type="GO" id="GO:0000287">
    <property type="term" value="F:magnesium ion binding"/>
    <property type="evidence" value="ECO:0007669"/>
    <property type="project" value="UniProtKB-UniRule"/>
</dbReference>
<comment type="cofactor">
    <cofactor evidence="2">
        <name>Mg(2+)</name>
        <dbReference type="ChEBI" id="CHEBI:18420"/>
    </cofactor>
    <text evidence="2">Binds 2 magnesium ions per subunit.</text>
</comment>
<sequence length="258" mass="29611">MNMIKVSKLFYIEVAMADMTTTDQLKIPKHVAIIMDGNGRWAKKQGKNRTYGHKSGSDNLKVIARAASDMGIKYLTVYAFSTENWKRPSTEVSFLMGLLRQYLKDSIKNAKKDNMRVVVIGRRSDLDPDIREAIESLEVASKNHTGLTLQIAINYGGRDEIIRAIKAYEIEKEKHPDIELDEKLFGDFLDTKDIPDPELMIRTSGEVRSSNFLIWQLAYSEFFFVKKHWPEFTSDDLMEAIKAYNKVSRRFGGLKDES</sequence>
<dbReference type="InterPro" id="IPR001441">
    <property type="entry name" value="UPP_synth-like"/>
</dbReference>
<feature type="active site" evidence="2">
    <location>
        <position position="36"/>
    </location>
</feature>
<dbReference type="AlphaFoldDB" id="A0A3P7NSW1"/>
<dbReference type="PANTHER" id="PTHR10291:SF0">
    <property type="entry name" value="DEHYDRODOLICHYL DIPHOSPHATE SYNTHASE 2"/>
    <property type="match status" value="1"/>
</dbReference>
<evidence type="ECO:0000313" key="4">
    <source>
        <dbReference type="Proteomes" id="UP000279029"/>
    </source>
</evidence>
<accession>A0A3P7NSW1</accession>
<comment type="function">
    <text evidence="2">Catalyzes the condensation of isopentenyl diphosphate (IPP) with allylic pyrophosphates generating different type of terpenoids.</text>
</comment>
<dbReference type="Proteomes" id="UP000279029">
    <property type="component" value="Chromosome"/>
</dbReference>
<dbReference type="FunFam" id="3.40.1180.10:FF:000001">
    <property type="entry name" value="(2E,6E)-farnesyl-diphosphate-specific ditrans,polycis-undecaprenyl-diphosphate synthase"/>
    <property type="match status" value="1"/>
</dbReference>
<comment type="similarity">
    <text evidence="2">Belongs to the UPP synthase family.</text>
</comment>
<comment type="subunit">
    <text evidence="2">Homodimer.</text>
</comment>
<protein>
    <recommendedName>
        <fullName evidence="2">Isoprenyl transferase</fullName>
        <ecNumber evidence="2">2.5.1.-</ecNumber>
    </recommendedName>
</protein>
<dbReference type="InterPro" id="IPR036424">
    <property type="entry name" value="UPP_synth-like_sf"/>
</dbReference>
<dbReference type="GO" id="GO:0045547">
    <property type="term" value="F:ditrans,polycis-polyprenyl diphosphate synthase [(2E,6E)-farnesyl diphosphate specific] activity"/>
    <property type="evidence" value="ECO:0007669"/>
    <property type="project" value="TreeGrafter"/>
</dbReference>
<dbReference type="SUPFAM" id="SSF64005">
    <property type="entry name" value="Undecaprenyl diphosphate synthase"/>
    <property type="match status" value="1"/>
</dbReference>
<feature type="binding site" evidence="2">
    <location>
        <position position="221"/>
    </location>
    <ligand>
        <name>Mg(2+)</name>
        <dbReference type="ChEBI" id="CHEBI:18420"/>
    </ligand>
</feature>
<feature type="binding site" evidence="2">
    <location>
        <position position="85"/>
    </location>
    <ligand>
        <name>substrate</name>
    </ligand>
</feature>
<feature type="binding site" evidence="2">
    <location>
        <begin position="37"/>
        <end position="40"/>
    </location>
    <ligand>
        <name>substrate</name>
    </ligand>
</feature>
<keyword evidence="1 2" id="KW-0808">Transferase</keyword>
<feature type="binding site" evidence="2">
    <location>
        <position position="41"/>
    </location>
    <ligand>
        <name>substrate</name>
    </ligand>
</feature>
<keyword evidence="2" id="KW-0479">Metal-binding</keyword>
<proteinExistence type="inferred from homology"/>
<dbReference type="GO" id="GO:0016094">
    <property type="term" value="P:polyprenol biosynthetic process"/>
    <property type="evidence" value="ECO:0007669"/>
    <property type="project" value="TreeGrafter"/>
</dbReference>
<name>A0A3P7NSW1_9FIRM</name>
<feature type="binding site" evidence="2">
    <location>
        <position position="202"/>
    </location>
    <ligand>
        <name>substrate</name>
    </ligand>
</feature>
<evidence type="ECO:0000256" key="1">
    <source>
        <dbReference type="ARBA" id="ARBA00022679"/>
    </source>
</evidence>
<dbReference type="EMBL" id="LR130778">
    <property type="protein sequence ID" value="VDN46284.1"/>
    <property type="molecule type" value="Genomic_DNA"/>
</dbReference>
<dbReference type="HAMAP" id="MF_01139">
    <property type="entry name" value="ISPT"/>
    <property type="match status" value="1"/>
</dbReference>
<reference evidence="3 4" key="1">
    <citation type="submission" date="2018-09" db="EMBL/GenBank/DDBJ databases">
        <authorList>
            <person name="Postec A."/>
        </authorList>
    </citation>
    <scope>NUCLEOTIDE SEQUENCE [LARGE SCALE GENOMIC DNA]</scope>
    <source>
        <strain evidence="3">70B-A</strain>
    </source>
</reference>
<keyword evidence="4" id="KW-1185">Reference proteome</keyword>
<evidence type="ECO:0000313" key="3">
    <source>
        <dbReference type="EMBL" id="VDN46284.1"/>
    </source>
</evidence>
<organism evidence="3 4">
    <name type="scientific">Petrocella atlantisensis</name>
    <dbReference type="NCBI Taxonomy" id="2173034"/>
    <lineage>
        <taxon>Bacteria</taxon>
        <taxon>Bacillati</taxon>
        <taxon>Bacillota</taxon>
        <taxon>Clostridia</taxon>
        <taxon>Lachnospirales</taxon>
        <taxon>Vallitaleaceae</taxon>
        <taxon>Petrocella</taxon>
    </lineage>
</organism>
<feature type="binding site" evidence="2">
    <location>
        <begin position="208"/>
        <end position="210"/>
    </location>
    <ligand>
        <name>substrate</name>
    </ligand>
</feature>
<dbReference type="PANTHER" id="PTHR10291">
    <property type="entry name" value="DEHYDRODOLICHYL DIPHOSPHATE SYNTHASE FAMILY MEMBER"/>
    <property type="match status" value="1"/>
</dbReference>
<dbReference type="Pfam" id="PF01255">
    <property type="entry name" value="Prenyltransf"/>
    <property type="match status" value="1"/>
</dbReference>
<feature type="binding site" evidence="2">
    <location>
        <position position="36"/>
    </location>
    <ligand>
        <name>Mg(2+)</name>
        <dbReference type="ChEBI" id="CHEBI:18420"/>
    </ligand>
</feature>
<feature type="binding site" evidence="2">
    <location>
        <position position="87"/>
    </location>
    <ligand>
        <name>substrate</name>
    </ligand>
</feature>
<evidence type="ECO:0000256" key="2">
    <source>
        <dbReference type="HAMAP-Rule" id="MF_01139"/>
    </source>
</evidence>
<dbReference type="EC" id="2.5.1.-" evidence="2"/>
<dbReference type="Gene3D" id="3.40.1180.10">
    <property type="entry name" value="Decaprenyl diphosphate synthase-like"/>
    <property type="match status" value="1"/>
</dbReference>
<dbReference type="KEGG" id="cbar:PATL70BA_0431"/>